<organism evidence="2">
    <name type="scientific">Amphimedon queenslandica</name>
    <name type="common">Sponge</name>
    <dbReference type="NCBI Taxonomy" id="400682"/>
    <lineage>
        <taxon>Eukaryota</taxon>
        <taxon>Metazoa</taxon>
        <taxon>Porifera</taxon>
        <taxon>Demospongiae</taxon>
        <taxon>Heteroscleromorpha</taxon>
        <taxon>Haplosclerida</taxon>
        <taxon>Niphatidae</taxon>
        <taxon>Amphimedon</taxon>
    </lineage>
</organism>
<proteinExistence type="predicted"/>
<protein>
    <recommendedName>
        <fullName evidence="3">HTH CENPB-type domain-containing protein</fullName>
    </recommendedName>
</protein>
<reference evidence="2" key="1">
    <citation type="submission" date="2017-05" db="UniProtKB">
        <authorList>
            <consortium name="EnsemblMetazoa"/>
        </authorList>
    </citation>
    <scope>IDENTIFICATION</scope>
</reference>
<name>A0A1X7SP85_AMPQE</name>
<dbReference type="AlphaFoldDB" id="A0A1X7SP85"/>
<dbReference type="InParanoid" id="A0A1X7SP85"/>
<evidence type="ECO:0000256" key="1">
    <source>
        <dbReference type="SAM" id="MobiDB-lite"/>
    </source>
</evidence>
<accession>A0A1X7SP85</accession>
<evidence type="ECO:0008006" key="3">
    <source>
        <dbReference type="Google" id="ProtNLM"/>
    </source>
</evidence>
<sequence length="291" mass="32872">MALLKYFTVKEKQQNQSQSANSIQLPSPTGPLSQEIPSSSIIATNAEVSKVLNADKAISKRGDYMKLNIKEKAEIGRRAAEEGIASTIRNLAKKYPNLKESTIQTWKSIYLAELKRRRTTKESLTISELPEKKKGRPLLIGSQLEFEVRRYLENLRRNGAVVNTAIAVSCARGIVLKANPDYLASNGGHIVLTNHWGKHLLRRMGFVKWRATTKAKVMVENFEEVKAQFLLDVKAVVEFYDIPSSLIINWDQTGIHYVPVGSWTMEKKGLEESKLLLLKISARLQLYLLLH</sequence>
<evidence type="ECO:0000313" key="2">
    <source>
        <dbReference type="EnsemblMetazoa" id="Aqu2.1.03909_001"/>
    </source>
</evidence>
<dbReference type="EnsemblMetazoa" id="Aqu2.1.03909_001">
    <property type="protein sequence ID" value="Aqu2.1.03909_001"/>
    <property type="gene ID" value="Aqu2.1.03909"/>
</dbReference>
<feature type="compositionally biased region" description="Low complexity" evidence="1">
    <location>
        <begin position="15"/>
        <end position="24"/>
    </location>
</feature>
<feature type="region of interest" description="Disordered" evidence="1">
    <location>
        <begin position="15"/>
        <end position="34"/>
    </location>
</feature>
<feature type="compositionally biased region" description="Polar residues" evidence="1">
    <location>
        <begin position="25"/>
        <end position="34"/>
    </location>
</feature>